<proteinExistence type="predicted"/>
<gene>
    <name evidence="2" type="ORF">SAMN05421853_10272</name>
</gene>
<dbReference type="STRING" id="93684.SAMN05421853_10272"/>
<evidence type="ECO:0000313" key="2">
    <source>
        <dbReference type="EMBL" id="SFQ13554.1"/>
    </source>
</evidence>
<reference evidence="3" key="1">
    <citation type="submission" date="2016-10" db="EMBL/GenBank/DDBJ databases">
        <authorList>
            <person name="Varghese N."/>
            <person name="Submissions S."/>
        </authorList>
    </citation>
    <scope>NUCLEOTIDE SEQUENCE [LARGE SCALE GENOMIC DNA]</scope>
    <source>
        <strain evidence="3">JCM 10271</strain>
    </source>
</reference>
<dbReference type="AlphaFoldDB" id="A0A1I5W1B0"/>
<feature type="chain" id="PRO_5017386606" evidence="1">
    <location>
        <begin position="26"/>
        <end position="120"/>
    </location>
</feature>
<accession>A0A1I5W1B0</accession>
<protein>
    <submittedName>
        <fullName evidence="2">Uncharacterized protein</fullName>
    </submittedName>
</protein>
<evidence type="ECO:0000313" key="3">
    <source>
        <dbReference type="Proteomes" id="UP000243106"/>
    </source>
</evidence>
<organism evidence="2 3">
    <name type="scientific">Roseivivax halotolerans</name>
    <dbReference type="NCBI Taxonomy" id="93684"/>
    <lineage>
        <taxon>Bacteria</taxon>
        <taxon>Pseudomonadati</taxon>
        <taxon>Pseudomonadota</taxon>
        <taxon>Alphaproteobacteria</taxon>
        <taxon>Rhodobacterales</taxon>
        <taxon>Roseobacteraceae</taxon>
        <taxon>Roseivivax</taxon>
    </lineage>
</organism>
<dbReference type="EMBL" id="FOXV01000002">
    <property type="protein sequence ID" value="SFQ13554.1"/>
    <property type="molecule type" value="Genomic_DNA"/>
</dbReference>
<keyword evidence="1" id="KW-0732">Signal</keyword>
<dbReference type="RefSeq" id="WP_093009355.1">
    <property type="nucleotide sequence ID" value="NZ_FOXV01000002.1"/>
</dbReference>
<sequence>MYLLRVALERFLLPVLLIQPFAAQAVSAVEMDHCEEVSNWTFQLFTDRFRGDLNIFDVLENIDAAPAERIREETTLTKEELSAIAISVFQVGIATDEAENVRAAKNIRDRAAAECLLEEK</sequence>
<keyword evidence="3" id="KW-1185">Reference proteome</keyword>
<feature type="signal peptide" evidence="1">
    <location>
        <begin position="1"/>
        <end position="25"/>
    </location>
</feature>
<dbReference type="Proteomes" id="UP000243106">
    <property type="component" value="Unassembled WGS sequence"/>
</dbReference>
<evidence type="ECO:0000256" key="1">
    <source>
        <dbReference type="SAM" id="SignalP"/>
    </source>
</evidence>
<name>A0A1I5W1B0_9RHOB</name>